<gene>
    <name evidence="3" type="primary">SPAC637.09</name>
    <name evidence="3" type="ORF">TNIN_242441</name>
</gene>
<proteinExistence type="predicted"/>
<dbReference type="AlphaFoldDB" id="A0A8X7C145"/>
<keyword evidence="2" id="KW-0378">Hydrolase</keyword>
<keyword evidence="4" id="KW-1185">Reference proteome</keyword>
<keyword evidence="3" id="KW-0269">Exonuclease</keyword>
<dbReference type="GO" id="GO:0005634">
    <property type="term" value="C:nucleus"/>
    <property type="evidence" value="ECO:0007669"/>
    <property type="project" value="TreeGrafter"/>
</dbReference>
<reference evidence="3" key="1">
    <citation type="submission" date="2020-08" db="EMBL/GenBank/DDBJ databases">
        <title>Multicomponent nature underlies the extraordinary mechanical properties of spider dragline silk.</title>
        <authorList>
            <person name="Kono N."/>
            <person name="Nakamura H."/>
            <person name="Mori M."/>
            <person name="Yoshida Y."/>
            <person name="Ohtoshi R."/>
            <person name="Malay A.D."/>
            <person name="Moran D.A.P."/>
            <person name="Tomita M."/>
            <person name="Numata K."/>
            <person name="Arakawa K."/>
        </authorList>
    </citation>
    <scope>NUCLEOTIDE SEQUENCE</scope>
</reference>
<dbReference type="SUPFAM" id="SSF53098">
    <property type="entry name" value="Ribonuclease H-like"/>
    <property type="match status" value="1"/>
</dbReference>
<dbReference type="GO" id="GO:0004527">
    <property type="term" value="F:exonuclease activity"/>
    <property type="evidence" value="ECO:0007669"/>
    <property type="project" value="UniProtKB-KW"/>
</dbReference>
<keyword evidence="1" id="KW-0540">Nuclease</keyword>
<accession>A0A8X7C145</accession>
<sequence length="276" mass="30916">MLDGVVTNLSDVQKDLQKLLPADAILCGQSLNCDLHVLRMIHPYVIDTSIIFNESGIRSRKISLKNLVRIHLKEIIQNSEGGHNPVEDSIAAMKLVQLKLQNNLQFGDAYLKDYFEKNESTSNNKSNQPLSSTIKTVNNETGATKTVSSSKMKDGFFDKLAQFSKKCCLIGNETSLGHYDDNMLNDKIEKKVKSSREKILKNSLKQIENNNLIISHLNYNLTSEQSSVSELNSVVGQLYDSCDDRTVFMVLISGVDEKNYTDIKSSLCMTVLKNSE</sequence>
<dbReference type="InterPro" id="IPR036397">
    <property type="entry name" value="RNaseH_sf"/>
</dbReference>
<evidence type="ECO:0000313" key="4">
    <source>
        <dbReference type="Proteomes" id="UP000886998"/>
    </source>
</evidence>
<evidence type="ECO:0000256" key="1">
    <source>
        <dbReference type="ARBA" id="ARBA00022722"/>
    </source>
</evidence>
<dbReference type="InterPro" id="IPR012337">
    <property type="entry name" value="RNaseH-like_sf"/>
</dbReference>
<dbReference type="Proteomes" id="UP000886998">
    <property type="component" value="Unassembled WGS sequence"/>
</dbReference>
<dbReference type="PANTHER" id="PTHR12801">
    <property type="entry name" value="RNA EXONUCLEASE REXO1 / RECO3 FAMILY MEMBER-RELATED"/>
    <property type="match status" value="1"/>
</dbReference>
<comment type="caution">
    <text evidence="3">The sequence shown here is derived from an EMBL/GenBank/DDBJ whole genome shotgun (WGS) entry which is preliminary data.</text>
</comment>
<dbReference type="PANTHER" id="PTHR12801:SF82">
    <property type="entry name" value="RNA EXONUCLEASE 5"/>
    <property type="match status" value="1"/>
</dbReference>
<dbReference type="OrthoDB" id="3996471at2759"/>
<dbReference type="GO" id="GO:0003676">
    <property type="term" value="F:nucleic acid binding"/>
    <property type="evidence" value="ECO:0007669"/>
    <property type="project" value="InterPro"/>
</dbReference>
<dbReference type="InterPro" id="IPR047021">
    <property type="entry name" value="REXO1/3/4-like"/>
</dbReference>
<name>A0A8X7C145_9ARAC</name>
<protein>
    <submittedName>
        <fullName evidence="3">Putative exonuclease C637.09</fullName>
    </submittedName>
</protein>
<evidence type="ECO:0000313" key="3">
    <source>
        <dbReference type="EMBL" id="GFY50358.1"/>
    </source>
</evidence>
<dbReference type="EMBL" id="BMAV01007429">
    <property type="protein sequence ID" value="GFY50358.1"/>
    <property type="molecule type" value="Genomic_DNA"/>
</dbReference>
<dbReference type="Gene3D" id="3.30.420.10">
    <property type="entry name" value="Ribonuclease H-like superfamily/Ribonuclease H"/>
    <property type="match status" value="1"/>
</dbReference>
<organism evidence="3 4">
    <name type="scientific">Trichonephila inaurata madagascariensis</name>
    <dbReference type="NCBI Taxonomy" id="2747483"/>
    <lineage>
        <taxon>Eukaryota</taxon>
        <taxon>Metazoa</taxon>
        <taxon>Ecdysozoa</taxon>
        <taxon>Arthropoda</taxon>
        <taxon>Chelicerata</taxon>
        <taxon>Arachnida</taxon>
        <taxon>Araneae</taxon>
        <taxon>Araneomorphae</taxon>
        <taxon>Entelegynae</taxon>
        <taxon>Araneoidea</taxon>
        <taxon>Nephilidae</taxon>
        <taxon>Trichonephila</taxon>
        <taxon>Trichonephila inaurata</taxon>
    </lineage>
</organism>
<evidence type="ECO:0000256" key="2">
    <source>
        <dbReference type="ARBA" id="ARBA00022801"/>
    </source>
</evidence>